<organism evidence="1 2">
    <name type="scientific">Halalkalibacter akibai (strain ATCC 43226 / DSM 21942 / CIP 109018 / JCM 9157 / 1139)</name>
    <name type="common">Bacillus akibai</name>
    <dbReference type="NCBI Taxonomy" id="1236973"/>
    <lineage>
        <taxon>Bacteria</taxon>
        <taxon>Bacillati</taxon>
        <taxon>Bacillota</taxon>
        <taxon>Bacilli</taxon>
        <taxon>Bacillales</taxon>
        <taxon>Bacillaceae</taxon>
        <taxon>Halalkalibacter</taxon>
    </lineage>
</organism>
<keyword evidence="2" id="KW-1185">Reference proteome</keyword>
<dbReference type="STRING" id="1236973.JCM9157_3457"/>
<dbReference type="AlphaFoldDB" id="W4QW09"/>
<sequence length="52" mass="5888">MTFEFMTISPSTISFLANGHPSRSGTFLLRIGDHRYTFTVYLGKGVVTYKKL</sequence>
<dbReference type="Proteomes" id="UP000018896">
    <property type="component" value="Unassembled WGS sequence"/>
</dbReference>
<reference evidence="1 2" key="1">
    <citation type="journal article" date="2014" name="Genome Announc.">
        <title>Draft Genome Sequences of Three Alkaliphilic Bacillus Strains, Bacillus wakoensis JCM 9140T, Bacillus akibai JCM 9157T, and Bacillus hemicellulosilyticus JCM 9152T.</title>
        <authorList>
            <person name="Yuki M."/>
            <person name="Oshima K."/>
            <person name="Suda W."/>
            <person name="Oshida Y."/>
            <person name="Kitamura K."/>
            <person name="Iida T."/>
            <person name="Hattori M."/>
            <person name="Ohkuma M."/>
        </authorList>
    </citation>
    <scope>NUCLEOTIDE SEQUENCE [LARGE SCALE GENOMIC DNA]</scope>
    <source>
        <strain evidence="1 2">JCM 9157</strain>
    </source>
</reference>
<accession>W4QW09</accession>
<gene>
    <name evidence="1" type="ORF">JCM9157_3457</name>
</gene>
<evidence type="ECO:0000313" key="1">
    <source>
        <dbReference type="EMBL" id="GAE36296.1"/>
    </source>
</evidence>
<proteinExistence type="predicted"/>
<comment type="caution">
    <text evidence="1">The sequence shown here is derived from an EMBL/GenBank/DDBJ whole genome shotgun (WGS) entry which is preliminary data.</text>
</comment>
<evidence type="ECO:0000313" key="2">
    <source>
        <dbReference type="Proteomes" id="UP000018896"/>
    </source>
</evidence>
<name>W4QW09_HALA3</name>
<dbReference type="EMBL" id="BAUV01000032">
    <property type="protein sequence ID" value="GAE36296.1"/>
    <property type="molecule type" value="Genomic_DNA"/>
</dbReference>
<protein>
    <submittedName>
        <fullName evidence="1">Uncharacterized protein</fullName>
    </submittedName>
</protein>